<dbReference type="OrthoDB" id="37283at10239"/>
<organism evidence="1 2">
    <name type="scientific">Epiphyas postvittana nucleopolyhedrovirus</name>
    <name type="common">EppoMNPV</name>
    <dbReference type="NCBI Taxonomy" id="70600"/>
    <lineage>
        <taxon>Viruses</taxon>
        <taxon>Viruses incertae sedis</taxon>
        <taxon>Naldaviricetes</taxon>
        <taxon>Lefavirales</taxon>
        <taxon>Baculoviridae</taxon>
        <taxon>Alphabaculovirus</taxon>
        <taxon>Alphabaculovirus eppostvittanae</taxon>
    </lineage>
</organism>
<sequence length="85" mass="9854">MQFELREIYDNYLQRATAPIMCGTCSETMNVSQYPEHLTTVHKKCPLQLSCVRCDDQSSWGQFSASGLMFEHMYFCLQNYVQNGV</sequence>
<dbReference type="GeneID" id="1727407"/>
<evidence type="ECO:0000313" key="1">
    <source>
        <dbReference type="EMBL" id="AAK85566.1"/>
    </source>
</evidence>
<reference evidence="1 2" key="1">
    <citation type="journal article" date="2002" name="J. Gen. Virol.">
        <title>Whole genome analysis of the Epiphyas postvittana nucleopolyhedrovirus.</title>
        <authorList>
            <person name="Hyink O."/>
            <person name="Dellow R.A."/>
            <person name="Olsen M.J."/>
            <person name="Caradoc-Davies K.M.B."/>
            <person name="Drake K."/>
            <person name="Herniou E.A."/>
            <person name="Cory J.S."/>
            <person name="O'Reilly D.R."/>
            <person name="Ward V.K."/>
        </authorList>
    </citation>
    <scope>NUCLEOTIDE SEQUENCE [LARGE SCALE GENOMIC DNA]</scope>
</reference>
<evidence type="ECO:0000313" key="2">
    <source>
        <dbReference type="Proteomes" id="UP000203221"/>
    </source>
</evidence>
<protein>
    <submittedName>
        <fullName evidence="1">Uncharacterized protein</fullName>
    </submittedName>
</protein>
<name>Q91GP5_NPVEP</name>
<keyword evidence="2" id="KW-1185">Reference proteome</keyword>
<organismHost>
    <name type="scientific">Lepidoptera</name>
    <name type="common">moths &amp; butterflies</name>
    <dbReference type="NCBI Taxonomy" id="7088"/>
</organismHost>
<dbReference type="Proteomes" id="UP000203221">
    <property type="component" value="Segment"/>
</dbReference>
<dbReference type="EMBL" id="AY043265">
    <property type="protein sequence ID" value="AAK85566.1"/>
    <property type="molecule type" value="Genomic_DNA"/>
</dbReference>
<dbReference type="KEGG" id="vg:1727407"/>
<dbReference type="RefSeq" id="NP_203171.1">
    <property type="nucleotide sequence ID" value="NC_003083.1"/>
</dbReference>
<proteinExistence type="predicted"/>
<accession>Q91GP5</accession>